<dbReference type="GO" id="GO:0004057">
    <property type="term" value="F:arginyl-tRNA--protein transferase activity"/>
    <property type="evidence" value="ECO:0007669"/>
    <property type="project" value="InterPro"/>
</dbReference>
<dbReference type="InterPro" id="IPR007472">
    <property type="entry name" value="N-end_Aminoacyl_Trfase_C"/>
</dbReference>
<dbReference type="HAMAP" id="MF_00689">
    <property type="entry name" value="Bpt"/>
    <property type="match status" value="1"/>
</dbReference>
<comment type="similarity">
    <text evidence="4">Belongs to the R-transferase family. Bpt subfamily.</text>
</comment>
<dbReference type="RefSeq" id="WP_192533896.1">
    <property type="nucleotide sequence ID" value="NZ_JACZHT010000002.1"/>
</dbReference>
<evidence type="ECO:0000313" key="7">
    <source>
        <dbReference type="EMBL" id="MBE1236897.1"/>
    </source>
</evidence>
<evidence type="ECO:0000313" key="8">
    <source>
        <dbReference type="Proteomes" id="UP000631034"/>
    </source>
</evidence>
<evidence type="ECO:0000256" key="4">
    <source>
        <dbReference type="HAMAP-Rule" id="MF_00689"/>
    </source>
</evidence>
<organism evidence="7 8">
    <name type="scientific">Phaeovibrio sulfidiphilus</name>
    <dbReference type="NCBI Taxonomy" id="1220600"/>
    <lineage>
        <taxon>Bacteria</taxon>
        <taxon>Pseudomonadati</taxon>
        <taxon>Pseudomonadota</taxon>
        <taxon>Alphaproteobacteria</taxon>
        <taxon>Rhodospirillales</taxon>
        <taxon>Rhodospirillaceae</taxon>
        <taxon>Phaeovibrio</taxon>
    </lineage>
</organism>
<dbReference type="InterPro" id="IPR007471">
    <property type="entry name" value="N-end_Aminoacyl_Trfase_N"/>
</dbReference>
<name>A0A8J6YWC4_9PROT</name>
<evidence type="ECO:0000259" key="5">
    <source>
        <dbReference type="Pfam" id="PF04376"/>
    </source>
</evidence>
<comment type="caution">
    <text evidence="7">The sequence shown here is derived from an EMBL/GenBank/DDBJ whole genome shotgun (WGS) entry which is preliminary data.</text>
</comment>
<dbReference type="GO" id="GO:0071596">
    <property type="term" value="P:ubiquitin-dependent protein catabolic process via the N-end rule pathway"/>
    <property type="evidence" value="ECO:0007669"/>
    <property type="project" value="InterPro"/>
</dbReference>
<reference evidence="7" key="1">
    <citation type="submission" date="2020-10" db="EMBL/GenBank/DDBJ databases">
        <title>Genome sequence of the unusual species of purple photosynthetic bacteria, Phaeovibrio sulfidiphilus DSM 23193, type strain.</title>
        <authorList>
            <person name="Kyndt J.A."/>
            <person name="Meyer T.E."/>
        </authorList>
    </citation>
    <scope>NUCLEOTIDE SEQUENCE</scope>
    <source>
        <strain evidence="7">DSM 23193</strain>
    </source>
</reference>
<feature type="domain" description="N-end aminoacyl transferase N-terminal" evidence="5">
    <location>
        <begin position="19"/>
        <end position="88"/>
    </location>
</feature>
<proteinExistence type="inferred from homology"/>
<evidence type="ECO:0000256" key="3">
    <source>
        <dbReference type="ARBA" id="ARBA00023315"/>
    </source>
</evidence>
<dbReference type="PANTHER" id="PTHR21367">
    <property type="entry name" value="ARGININE-TRNA-PROTEIN TRANSFERASE 1"/>
    <property type="match status" value="1"/>
</dbReference>
<dbReference type="InterPro" id="IPR030700">
    <property type="entry name" value="N-end_Aminoacyl_Trfase"/>
</dbReference>
<accession>A0A8J6YWC4</accession>
<protein>
    <recommendedName>
        <fullName evidence="4">Aspartate/glutamate leucyltransferase</fullName>
        <ecNumber evidence="4">2.3.2.29</ecNumber>
    </recommendedName>
</protein>
<keyword evidence="1 4" id="KW-0963">Cytoplasm</keyword>
<dbReference type="InterPro" id="IPR016181">
    <property type="entry name" value="Acyl_CoA_acyltransferase"/>
</dbReference>
<dbReference type="Pfam" id="PF04377">
    <property type="entry name" value="ATE_C"/>
    <property type="match status" value="1"/>
</dbReference>
<evidence type="ECO:0000256" key="2">
    <source>
        <dbReference type="ARBA" id="ARBA00022679"/>
    </source>
</evidence>
<keyword evidence="2 4" id="KW-0808">Transferase</keyword>
<dbReference type="NCBIfam" id="NF002343">
    <property type="entry name" value="PRK01305.1-4"/>
    <property type="match status" value="1"/>
</dbReference>
<dbReference type="PANTHER" id="PTHR21367:SF1">
    <property type="entry name" value="ARGINYL-TRNA--PROTEIN TRANSFERASE 1"/>
    <property type="match status" value="1"/>
</dbReference>
<dbReference type="EC" id="2.3.2.29" evidence="4"/>
<evidence type="ECO:0000256" key="1">
    <source>
        <dbReference type="ARBA" id="ARBA00022490"/>
    </source>
</evidence>
<dbReference type="GO" id="GO:0005737">
    <property type="term" value="C:cytoplasm"/>
    <property type="evidence" value="ECO:0007669"/>
    <property type="project" value="UniProtKB-SubCell"/>
</dbReference>
<comment type="catalytic activity">
    <reaction evidence="4">
        <text>N-terminal L-aspartyl-[protein] + L-leucyl-tRNA(Leu) = N-terminal L-leucyl-L-aspartyl-[protein] + tRNA(Leu) + H(+)</text>
        <dbReference type="Rhea" id="RHEA:50420"/>
        <dbReference type="Rhea" id="RHEA-COMP:9613"/>
        <dbReference type="Rhea" id="RHEA-COMP:9622"/>
        <dbReference type="Rhea" id="RHEA-COMP:12669"/>
        <dbReference type="Rhea" id="RHEA-COMP:12674"/>
        <dbReference type="ChEBI" id="CHEBI:15378"/>
        <dbReference type="ChEBI" id="CHEBI:64720"/>
        <dbReference type="ChEBI" id="CHEBI:78442"/>
        <dbReference type="ChEBI" id="CHEBI:78494"/>
        <dbReference type="ChEBI" id="CHEBI:133042"/>
        <dbReference type="EC" id="2.3.2.29"/>
    </reaction>
</comment>
<dbReference type="AlphaFoldDB" id="A0A8J6YWC4"/>
<dbReference type="GO" id="GO:0008914">
    <property type="term" value="F:leucyl-tRNA--protein transferase activity"/>
    <property type="evidence" value="ECO:0007669"/>
    <property type="project" value="UniProtKB-UniRule"/>
</dbReference>
<keyword evidence="3 4" id="KW-0012">Acyltransferase</keyword>
<gene>
    <name evidence="4" type="primary">bpt</name>
    <name evidence="7" type="ORF">IHV25_04455</name>
</gene>
<comment type="catalytic activity">
    <reaction evidence="4">
        <text>N-terminal L-glutamyl-[protein] + L-leucyl-tRNA(Leu) = N-terminal L-leucyl-L-glutamyl-[protein] + tRNA(Leu) + H(+)</text>
        <dbReference type="Rhea" id="RHEA:50412"/>
        <dbReference type="Rhea" id="RHEA-COMP:9613"/>
        <dbReference type="Rhea" id="RHEA-COMP:9622"/>
        <dbReference type="Rhea" id="RHEA-COMP:12664"/>
        <dbReference type="Rhea" id="RHEA-COMP:12668"/>
        <dbReference type="ChEBI" id="CHEBI:15378"/>
        <dbReference type="ChEBI" id="CHEBI:64721"/>
        <dbReference type="ChEBI" id="CHEBI:78442"/>
        <dbReference type="ChEBI" id="CHEBI:78494"/>
        <dbReference type="ChEBI" id="CHEBI:133041"/>
        <dbReference type="EC" id="2.3.2.29"/>
    </reaction>
</comment>
<comment type="subcellular location">
    <subcellularLocation>
        <location evidence="4">Cytoplasm</location>
    </subcellularLocation>
</comment>
<dbReference type="Pfam" id="PF04376">
    <property type="entry name" value="ATE_N"/>
    <property type="match status" value="1"/>
</dbReference>
<sequence>MDQPDLTPPRFFFSPPAMPCPYLPGQTERKVVTTLSGSDVDGLHNSLSLAGFRRSHNIAYTPACLGCSACIPVRINATDFVMTRSFRRTRDMNTSLRGTLEKPEATVEQYHLFSRYENDRHSDSDMALMGFFEYRAMIEDSPIETSLAMFRDPEGQLVAACLVDHLNDGFSAVYSFFDTTLPAQRSLGTWIVLWLVEECQRQNLPYVYLGYWVNGSRKMDYKRRFRPLEALGPDGWAPLTIPDP</sequence>
<evidence type="ECO:0000259" key="6">
    <source>
        <dbReference type="Pfam" id="PF04377"/>
    </source>
</evidence>
<dbReference type="PIRSF" id="PIRSF037208">
    <property type="entry name" value="ATE_pro_prd"/>
    <property type="match status" value="1"/>
</dbReference>
<comment type="function">
    <text evidence="4">Functions in the N-end rule pathway of protein degradation where it conjugates Leu from its aminoacyl-tRNA to the N-termini of proteins containing an N-terminal aspartate or glutamate.</text>
</comment>
<dbReference type="InterPro" id="IPR017138">
    <property type="entry name" value="Asp_Glu_LeuTrfase"/>
</dbReference>
<keyword evidence="8" id="KW-1185">Reference proteome</keyword>
<dbReference type="EMBL" id="JACZHT010000002">
    <property type="protein sequence ID" value="MBE1236897.1"/>
    <property type="molecule type" value="Genomic_DNA"/>
</dbReference>
<dbReference type="SUPFAM" id="SSF55729">
    <property type="entry name" value="Acyl-CoA N-acyltransferases (Nat)"/>
    <property type="match status" value="1"/>
</dbReference>
<dbReference type="Proteomes" id="UP000631034">
    <property type="component" value="Unassembled WGS sequence"/>
</dbReference>
<feature type="domain" description="N-end rule aminoacyl transferase C-terminal" evidence="6">
    <location>
        <begin position="108"/>
        <end position="231"/>
    </location>
</feature>